<protein>
    <recommendedName>
        <fullName evidence="7">DNA 3'-5' helicase</fullName>
        <ecNumber evidence="7">5.6.2.4</ecNumber>
    </recommendedName>
</protein>
<dbReference type="InterPro" id="IPR014001">
    <property type="entry name" value="Helicase_ATP-bd"/>
</dbReference>
<dbReference type="Pfam" id="PF00270">
    <property type="entry name" value="DEAD"/>
    <property type="match status" value="1"/>
</dbReference>
<keyword evidence="3" id="KW-0067">ATP-binding</keyword>
<evidence type="ECO:0000256" key="4">
    <source>
        <dbReference type="ARBA" id="ARBA00023125"/>
    </source>
</evidence>
<feature type="domain" description="Helicase C-terminal" evidence="9">
    <location>
        <begin position="704"/>
        <end position="874"/>
    </location>
</feature>
<evidence type="ECO:0000313" key="10">
    <source>
        <dbReference type="EMBL" id="MBO1884170.1"/>
    </source>
</evidence>
<comment type="catalytic activity">
    <reaction evidence="6">
        <text>Couples ATP hydrolysis with the unwinding of duplex DNA by translocating in the 3'-5' direction.</text>
        <dbReference type="EC" id="5.6.2.4"/>
    </reaction>
</comment>
<reference evidence="10 11" key="1">
    <citation type="submission" date="2021-03" db="EMBL/GenBank/DDBJ databases">
        <title>Isolation and description of Capnocytophaga bilenii sp. nov., a novel Capnocytophaga species, isolated from a gingivitis subject.</title>
        <authorList>
            <person name="Antezack A."/>
            <person name="Monnet-Corti V."/>
            <person name="La Scola B."/>
        </authorList>
    </citation>
    <scope>NUCLEOTIDE SEQUENCE [LARGE SCALE GENOMIC DNA]</scope>
    <source>
        <strain evidence="10 11">Marseille-Q4570</strain>
    </source>
</reference>
<comment type="caution">
    <text evidence="10">The sequence shown here is derived from an EMBL/GenBank/DDBJ whole genome shotgun (WGS) entry which is preliminary data.</text>
</comment>
<dbReference type="RefSeq" id="WP_208058707.1">
    <property type="nucleotide sequence ID" value="NZ_JAGDYP010000004.1"/>
</dbReference>
<evidence type="ECO:0000256" key="3">
    <source>
        <dbReference type="ARBA" id="ARBA00022840"/>
    </source>
</evidence>
<evidence type="ECO:0000259" key="9">
    <source>
        <dbReference type="PROSITE" id="PS51194"/>
    </source>
</evidence>
<dbReference type="InterPro" id="IPR027417">
    <property type="entry name" value="P-loop_NTPase"/>
</dbReference>
<keyword evidence="2" id="KW-0547">Nucleotide-binding</keyword>
<keyword evidence="10" id="KW-0347">Helicase</keyword>
<dbReference type="SUPFAM" id="SSF52540">
    <property type="entry name" value="P-loop containing nucleoside triphosphate hydrolases"/>
    <property type="match status" value="1"/>
</dbReference>
<dbReference type="InterPro" id="IPR001650">
    <property type="entry name" value="Helicase_C-like"/>
</dbReference>
<dbReference type="PROSITE" id="PS51192">
    <property type="entry name" value="HELICASE_ATP_BIND_1"/>
    <property type="match status" value="1"/>
</dbReference>
<comment type="similarity">
    <text evidence="1">Belongs to the helicase family. RecQ subfamily.</text>
</comment>
<accession>A0ABS3PY23</accession>
<dbReference type="CDD" id="cd17920">
    <property type="entry name" value="DEXHc_RecQ"/>
    <property type="match status" value="1"/>
</dbReference>
<dbReference type="Pfam" id="PF04480">
    <property type="entry name" value="DUF559"/>
    <property type="match status" value="1"/>
</dbReference>
<dbReference type="EMBL" id="JAGDYP010000004">
    <property type="protein sequence ID" value="MBO1884170.1"/>
    <property type="molecule type" value="Genomic_DNA"/>
</dbReference>
<dbReference type="PROSITE" id="PS51194">
    <property type="entry name" value="HELICASE_CTER"/>
    <property type="match status" value="1"/>
</dbReference>
<keyword evidence="4" id="KW-0238">DNA-binding</keyword>
<dbReference type="Gene3D" id="3.40.50.300">
    <property type="entry name" value="P-loop containing nucleotide triphosphate hydrolases"/>
    <property type="match status" value="2"/>
</dbReference>
<evidence type="ECO:0000256" key="1">
    <source>
        <dbReference type="ARBA" id="ARBA00005446"/>
    </source>
</evidence>
<keyword evidence="11" id="KW-1185">Reference proteome</keyword>
<evidence type="ECO:0000256" key="6">
    <source>
        <dbReference type="ARBA" id="ARBA00034617"/>
    </source>
</evidence>
<dbReference type="EC" id="5.6.2.4" evidence="7"/>
<dbReference type="PANTHER" id="PTHR13710">
    <property type="entry name" value="DNA HELICASE RECQ FAMILY MEMBER"/>
    <property type="match status" value="1"/>
</dbReference>
<dbReference type="Proteomes" id="UP000681610">
    <property type="component" value="Unassembled WGS sequence"/>
</dbReference>
<keyword evidence="5" id="KW-0413">Isomerase</keyword>
<dbReference type="InterPro" id="IPR011545">
    <property type="entry name" value="DEAD/DEAH_box_helicase_dom"/>
</dbReference>
<dbReference type="PANTHER" id="PTHR13710:SF105">
    <property type="entry name" value="ATP-DEPENDENT DNA HELICASE Q1"/>
    <property type="match status" value="1"/>
</dbReference>
<evidence type="ECO:0000256" key="2">
    <source>
        <dbReference type="ARBA" id="ARBA00022741"/>
    </source>
</evidence>
<gene>
    <name evidence="10" type="ORF">J4N46_07005</name>
</gene>
<keyword evidence="10" id="KW-0378">Hydrolase</keyword>
<dbReference type="Pfam" id="PF00271">
    <property type="entry name" value="Helicase_C"/>
    <property type="match status" value="1"/>
</dbReference>
<name>A0ABS3PY23_9FLAO</name>
<evidence type="ECO:0000313" key="11">
    <source>
        <dbReference type="Proteomes" id="UP000681610"/>
    </source>
</evidence>
<evidence type="ECO:0000256" key="7">
    <source>
        <dbReference type="ARBA" id="ARBA00034808"/>
    </source>
</evidence>
<dbReference type="Gene3D" id="3.40.960.10">
    <property type="entry name" value="VSR Endonuclease"/>
    <property type="match status" value="1"/>
</dbReference>
<sequence length="1236" mass="145220">MKKFTANYAYTSSNFVIQNLREGKAEDIELYAFCCILKNILRRGVPTTMSQFLQEKLGKIHEEANFKEILIYPAKQQQQWYYTIKGGNTNPARDFFERIIPNEFGEYAFVQSLIIPEIEINDICGYNAEFIEQQVDFYLPQAKLVIEIDGNQHLEVTQKQLDDKRDSYLRNKGIEVVRISTQELSNKVYTHKIEKIINRLNRCKALLDCYSPKNTDEESKELLLKTKYLPTAIIRFQLLVLELLMSGQLKLQDYWHFSIFTDTSLPNFAQLAIDDLLIWLDHLYLLKNKTAIQKPQVHIEITGNEYAFTPNAINVNFSLHKRYTDENKRYFKTIFVRTDYFDCFPISTSPNYIEKWFSWNNVNHFIVSTSQPISYNITEKDKKTLKFFLQNIFNKPFFRDGQFPILQNALNRRDTIGLLPTGGGKSLCYQLPCLLQPAISFVVCPIKSLMYDQKDNLERVFISQTNWITSDLESDQKDNVLSEFAKGKYLFIWISPERFQIQSFRDTISAINKKFAIAYAVIDEVHCLSEWGHSFRLSYLNLAKTIDKLSPKDENGEGTIKFLGLTATASVNVLKDIKVEFSRQKASLEDSNIKTLTDYSRKELIFEVIKDKGEKRIELSKLIDKFKKEEHFLENDEKAGLIFTPNVNGKKGCYTLCNNLNNSYQGKVEWYSGSIPSEKTYLQVSIPEFIIHNLSAVIDEIKRQVKKSDESLSQEELNKIIQDNKNLITNRLKEATKPNNSTYLLIIKEIPKISKEAFTTHKNRVQKGFKENKFPLMVATKSFGMGIDKDNIFYTIHYGIPASVESLYQEAGRAARWDKNKEENMNKKGKCYVLFSPETYYPKKEDMITPFDVMKIFDQQTTIQEIRNLQNQVYKDGKDVFAQIYLFLQGLRDVEEDLNEVIAFKNEYFQEGVTKFVEFRGTKDREEKEKFIYRLSLLGLVKDWTNDFTQFFEVTFDSEEENHILKSLENYIGKYEPTKDIKSEIENVNEETFLKKATKYLLQWIFDHIVYNRKQSLKTLYDWCLDFKGSDDFKARLDSYFVFNDVTAILQTIGEKPFEYEQWFKVFYYQESTNEIKEGNYVSNSIFIPAIKDNRLKNEKYRNLQDAVSRFLESYQNNVGLNFVSGLIRLVLDDFNNSDGEPRFKEAFKSIKNDKKSFSAEHQNFILEKLVELGSYFKTEQKEILCDVIKEYYPEKLEFFAEKFDLPYLLYDNYRQKLQQIKDLNTKLYEQIRTIR</sequence>
<feature type="domain" description="Helicase ATP-binding" evidence="8">
    <location>
        <begin position="406"/>
        <end position="587"/>
    </location>
</feature>
<organism evidence="10 11">
    <name type="scientific">Capnocytophaga bilenii</name>
    <dbReference type="NCBI Taxonomy" id="2819369"/>
    <lineage>
        <taxon>Bacteria</taxon>
        <taxon>Pseudomonadati</taxon>
        <taxon>Bacteroidota</taxon>
        <taxon>Flavobacteriia</taxon>
        <taxon>Flavobacteriales</taxon>
        <taxon>Flavobacteriaceae</taxon>
        <taxon>Capnocytophaga</taxon>
    </lineage>
</organism>
<proteinExistence type="inferred from homology"/>
<dbReference type="SMART" id="SM00487">
    <property type="entry name" value="DEXDc"/>
    <property type="match status" value="1"/>
</dbReference>
<evidence type="ECO:0000259" key="8">
    <source>
        <dbReference type="PROSITE" id="PS51192"/>
    </source>
</evidence>
<dbReference type="GO" id="GO:0004386">
    <property type="term" value="F:helicase activity"/>
    <property type="evidence" value="ECO:0007669"/>
    <property type="project" value="UniProtKB-KW"/>
</dbReference>
<evidence type="ECO:0000256" key="5">
    <source>
        <dbReference type="ARBA" id="ARBA00023235"/>
    </source>
</evidence>
<dbReference type="InterPro" id="IPR007569">
    <property type="entry name" value="DUF559"/>
</dbReference>
<dbReference type="SMART" id="SM00490">
    <property type="entry name" value="HELICc"/>
    <property type="match status" value="1"/>
</dbReference>